<dbReference type="STRING" id="196109.A0A136IPG2"/>
<keyword evidence="4" id="KW-0560">Oxidoreductase</keyword>
<dbReference type="Gene3D" id="1.10.630.10">
    <property type="entry name" value="Cytochrome P450"/>
    <property type="match status" value="1"/>
</dbReference>
<keyword evidence="10" id="KW-1185">Reference proteome</keyword>
<dbReference type="InParanoid" id="A0A136IPG2"/>
<dbReference type="GO" id="GO:0016705">
    <property type="term" value="F:oxidoreductase activity, acting on paired donors, with incorporation or reduction of molecular oxygen"/>
    <property type="evidence" value="ECO:0007669"/>
    <property type="project" value="InterPro"/>
</dbReference>
<proteinExistence type="inferred from homology"/>
<evidence type="ECO:0000256" key="1">
    <source>
        <dbReference type="ARBA" id="ARBA00010617"/>
    </source>
</evidence>
<gene>
    <name evidence="9" type="ORF">Micbo1qcDRAFT_190559</name>
</gene>
<evidence type="ECO:0000256" key="8">
    <source>
        <dbReference type="PIRSR" id="PIRSR602401-1"/>
    </source>
</evidence>
<comment type="cofactor">
    <cofactor evidence="8">
        <name>heme</name>
        <dbReference type="ChEBI" id="CHEBI:30413"/>
    </cofactor>
</comment>
<dbReference type="PANTHER" id="PTHR46300:SF9">
    <property type="entry name" value="P450, PUTATIVE-RELATED"/>
    <property type="match status" value="1"/>
</dbReference>
<feature type="binding site" description="axial binding residue" evidence="8">
    <location>
        <position position="453"/>
    </location>
    <ligand>
        <name>heme</name>
        <dbReference type="ChEBI" id="CHEBI:30413"/>
    </ligand>
    <ligandPart>
        <name>Fe</name>
        <dbReference type="ChEBI" id="CHEBI:18248"/>
    </ligandPart>
</feature>
<dbReference type="EMBL" id="KQ964267">
    <property type="protein sequence ID" value="KXJ86609.1"/>
    <property type="molecule type" value="Genomic_DNA"/>
</dbReference>
<keyword evidence="5 8" id="KW-0408">Iron</keyword>
<comment type="similarity">
    <text evidence="1">Belongs to the cytochrome P450 family.</text>
</comment>
<dbReference type="PANTHER" id="PTHR46300">
    <property type="entry name" value="P450, PUTATIVE (EUROFUNG)-RELATED-RELATED"/>
    <property type="match status" value="1"/>
</dbReference>
<protein>
    <submittedName>
        <fullName evidence="9">3-hydroxyphenylacetate 6 hydroxylase</fullName>
    </submittedName>
</protein>
<evidence type="ECO:0000256" key="2">
    <source>
        <dbReference type="ARBA" id="ARBA00022617"/>
    </source>
</evidence>
<keyword evidence="6" id="KW-0503">Monooxygenase</keyword>
<dbReference type="InterPro" id="IPR036396">
    <property type="entry name" value="Cyt_P450_sf"/>
</dbReference>
<evidence type="ECO:0000256" key="4">
    <source>
        <dbReference type="ARBA" id="ARBA00023002"/>
    </source>
</evidence>
<evidence type="ECO:0000256" key="5">
    <source>
        <dbReference type="ARBA" id="ARBA00023004"/>
    </source>
</evidence>
<dbReference type="InterPro" id="IPR001128">
    <property type="entry name" value="Cyt_P450"/>
</dbReference>
<dbReference type="FunFam" id="1.10.630.10:FF:000072">
    <property type="entry name" value="3-hydroxyphenylacetate 6 hydroxylase"/>
    <property type="match status" value="1"/>
</dbReference>
<name>A0A136IPG2_9PEZI</name>
<evidence type="ECO:0000256" key="3">
    <source>
        <dbReference type="ARBA" id="ARBA00022723"/>
    </source>
</evidence>
<sequence length="525" mass="58084">MTIASFLLDVLEHCQDSPLKSLAAGVAAVPVVYILVNEVIRYNARFDGLKSPPGFPLIGHLWQLRGDSAQKYREWSKTYGDVFQIQLGNIPIVVINSAVAAKAIVAGNSQALSSRPEFYTFHKIVSDTSGTTIGTSPYSESLKLRRRGVAAALNRPSVATYVPLLDAESREFLRALYTAGNGGATAVDAMPAFLRLALSLGLTLNWGVRVEGAQAHLFEEITHVEDQLSRMRSTSSLSNLQDYIPLLRLNPFSGHSAKARDLRARRDRYLHELNDGLDARIAAGTHKPCIQANVLTDPDSSKLTKKELDSISLTMLGGGLDTVGTAVAWFVCLMSQRPHEQDKALREIRKVYGDDEPLCDASDDQQKCPYVVILIKELLRYYCVLRLNLPRASVKDIEYNGITLPAGTVFFLNAWACNNDPTVWSDPEVFRPERWLEQPDAPSFFYGIGYRMCPGYMLANRELYLLIIRLLSAFEIRKHEDVDSTPLTGNADPSNLVAPPPRAKVYFVPRNEKALVAALGSEKSG</sequence>
<dbReference type="InterPro" id="IPR002401">
    <property type="entry name" value="Cyt_P450_E_grp-I"/>
</dbReference>
<accession>A0A136IPG2</accession>
<dbReference type="GO" id="GO:0004497">
    <property type="term" value="F:monooxygenase activity"/>
    <property type="evidence" value="ECO:0007669"/>
    <property type="project" value="UniProtKB-KW"/>
</dbReference>
<dbReference type="OrthoDB" id="1055148at2759"/>
<evidence type="ECO:0000256" key="7">
    <source>
        <dbReference type="ARBA" id="ARBA00060591"/>
    </source>
</evidence>
<dbReference type="PRINTS" id="PR00385">
    <property type="entry name" value="P450"/>
</dbReference>
<organism evidence="9 10">
    <name type="scientific">Microdochium bolleyi</name>
    <dbReference type="NCBI Taxonomy" id="196109"/>
    <lineage>
        <taxon>Eukaryota</taxon>
        <taxon>Fungi</taxon>
        <taxon>Dikarya</taxon>
        <taxon>Ascomycota</taxon>
        <taxon>Pezizomycotina</taxon>
        <taxon>Sordariomycetes</taxon>
        <taxon>Xylariomycetidae</taxon>
        <taxon>Xylariales</taxon>
        <taxon>Microdochiaceae</taxon>
        <taxon>Microdochium</taxon>
    </lineage>
</organism>
<evidence type="ECO:0000256" key="6">
    <source>
        <dbReference type="ARBA" id="ARBA00023033"/>
    </source>
</evidence>
<dbReference type="Proteomes" id="UP000070501">
    <property type="component" value="Unassembled WGS sequence"/>
</dbReference>
<keyword evidence="3 8" id="KW-0479">Metal-binding</keyword>
<dbReference type="GO" id="GO:0005506">
    <property type="term" value="F:iron ion binding"/>
    <property type="evidence" value="ECO:0007669"/>
    <property type="project" value="InterPro"/>
</dbReference>
<keyword evidence="2 8" id="KW-0349">Heme</keyword>
<dbReference type="Pfam" id="PF00067">
    <property type="entry name" value="p450"/>
    <property type="match status" value="1"/>
</dbReference>
<dbReference type="SUPFAM" id="SSF48264">
    <property type="entry name" value="Cytochrome P450"/>
    <property type="match status" value="1"/>
</dbReference>
<evidence type="ECO:0000313" key="10">
    <source>
        <dbReference type="Proteomes" id="UP000070501"/>
    </source>
</evidence>
<evidence type="ECO:0000313" key="9">
    <source>
        <dbReference type="EMBL" id="KXJ86609.1"/>
    </source>
</evidence>
<dbReference type="AlphaFoldDB" id="A0A136IPG2"/>
<dbReference type="InterPro" id="IPR050364">
    <property type="entry name" value="Cytochrome_P450_fung"/>
</dbReference>
<dbReference type="PRINTS" id="PR00463">
    <property type="entry name" value="EP450I"/>
</dbReference>
<dbReference type="GO" id="GO:0020037">
    <property type="term" value="F:heme binding"/>
    <property type="evidence" value="ECO:0007669"/>
    <property type="project" value="InterPro"/>
</dbReference>
<reference evidence="10" key="1">
    <citation type="submission" date="2016-02" db="EMBL/GenBank/DDBJ databases">
        <title>Draft genome sequence of Microdochium bolleyi, a fungal endophyte of beachgrass.</title>
        <authorList>
            <consortium name="DOE Joint Genome Institute"/>
            <person name="David A.S."/>
            <person name="May G."/>
            <person name="Haridas S."/>
            <person name="Lim J."/>
            <person name="Wang M."/>
            <person name="Labutti K."/>
            <person name="Lipzen A."/>
            <person name="Barry K."/>
            <person name="Grigoriev I.V."/>
        </authorList>
    </citation>
    <scope>NUCLEOTIDE SEQUENCE [LARGE SCALE GENOMIC DNA]</scope>
    <source>
        <strain evidence="10">J235TASD1</strain>
    </source>
</reference>
<comment type="pathway">
    <text evidence="7">Aromatic compound metabolism; phenylacetate degradation.</text>
</comment>